<dbReference type="PANTHER" id="PTHR38445:SF7">
    <property type="entry name" value="GNTR-FAMILY TRANSCRIPTIONAL REGULATOR"/>
    <property type="match status" value="1"/>
</dbReference>
<dbReference type="EMBL" id="JAKWBL010000004">
    <property type="protein sequence ID" value="MCH5600788.1"/>
    <property type="molecule type" value="Genomic_DNA"/>
</dbReference>
<keyword evidence="3" id="KW-0804">Transcription</keyword>
<dbReference type="Proteomes" id="UP001202248">
    <property type="component" value="Unassembled WGS sequence"/>
</dbReference>
<keyword evidence="6" id="KW-1185">Reference proteome</keyword>
<dbReference type="SUPFAM" id="SSF46785">
    <property type="entry name" value="Winged helix' DNA-binding domain"/>
    <property type="match status" value="1"/>
</dbReference>
<gene>
    <name evidence="5" type="ORF">MKP09_24165</name>
</gene>
<protein>
    <submittedName>
        <fullName evidence="5">GntR family transcriptional regulator</fullName>
    </submittedName>
</protein>
<evidence type="ECO:0000256" key="3">
    <source>
        <dbReference type="ARBA" id="ARBA00023163"/>
    </source>
</evidence>
<keyword evidence="2" id="KW-0238">DNA-binding</keyword>
<keyword evidence="1" id="KW-0805">Transcription regulation</keyword>
<dbReference type="InterPro" id="IPR036388">
    <property type="entry name" value="WH-like_DNA-bd_sf"/>
</dbReference>
<proteinExistence type="predicted"/>
<organism evidence="5 6">
    <name type="scientific">Niabella ginsengisoli</name>
    <dbReference type="NCBI Taxonomy" id="522298"/>
    <lineage>
        <taxon>Bacteria</taxon>
        <taxon>Pseudomonadati</taxon>
        <taxon>Bacteroidota</taxon>
        <taxon>Chitinophagia</taxon>
        <taxon>Chitinophagales</taxon>
        <taxon>Chitinophagaceae</taxon>
        <taxon>Niabella</taxon>
    </lineage>
</organism>
<feature type="domain" description="HTH gntR-type" evidence="4">
    <location>
        <begin position="26"/>
        <end position="94"/>
    </location>
</feature>
<dbReference type="RefSeq" id="WP_240833195.1">
    <property type="nucleotide sequence ID" value="NZ_JAKWBL010000004.1"/>
</dbReference>
<evidence type="ECO:0000256" key="2">
    <source>
        <dbReference type="ARBA" id="ARBA00023125"/>
    </source>
</evidence>
<evidence type="ECO:0000256" key="1">
    <source>
        <dbReference type="ARBA" id="ARBA00023015"/>
    </source>
</evidence>
<evidence type="ECO:0000313" key="5">
    <source>
        <dbReference type="EMBL" id="MCH5600788.1"/>
    </source>
</evidence>
<dbReference type="InterPro" id="IPR000524">
    <property type="entry name" value="Tscrpt_reg_HTH_GntR"/>
</dbReference>
<accession>A0ABS9SQW3</accession>
<dbReference type="PROSITE" id="PS50949">
    <property type="entry name" value="HTH_GNTR"/>
    <property type="match status" value="1"/>
</dbReference>
<dbReference type="SMART" id="SM00345">
    <property type="entry name" value="HTH_GNTR"/>
    <property type="match status" value="1"/>
</dbReference>
<evidence type="ECO:0000313" key="6">
    <source>
        <dbReference type="Proteomes" id="UP001202248"/>
    </source>
</evidence>
<comment type="caution">
    <text evidence="5">The sequence shown here is derived from an EMBL/GenBank/DDBJ whole genome shotgun (WGS) entry which is preliminary data.</text>
</comment>
<evidence type="ECO:0000259" key="4">
    <source>
        <dbReference type="PROSITE" id="PS50949"/>
    </source>
</evidence>
<dbReference type="Gene3D" id="1.10.10.10">
    <property type="entry name" value="Winged helix-like DNA-binding domain superfamily/Winged helix DNA-binding domain"/>
    <property type="match status" value="1"/>
</dbReference>
<dbReference type="PANTHER" id="PTHR38445">
    <property type="entry name" value="HTH-TYPE TRANSCRIPTIONAL REPRESSOR YTRA"/>
    <property type="match status" value="1"/>
</dbReference>
<dbReference type="InterPro" id="IPR036390">
    <property type="entry name" value="WH_DNA-bd_sf"/>
</dbReference>
<sequence>MKAIFKNGRMVFDCNLNVDINPSSEQFLYLQVKNVLKQAILNGEFEKGGKLPSARDIGKGNTISLATAERAYRDLRREGIIVRRKGDGYFVSESLDSMRS</sequence>
<name>A0ABS9SQW3_9BACT</name>
<reference evidence="5 6" key="1">
    <citation type="submission" date="2022-02" db="EMBL/GenBank/DDBJ databases">
        <authorList>
            <person name="Min J."/>
        </authorList>
    </citation>
    <scope>NUCLEOTIDE SEQUENCE [LARGE SCALE GENOMIC DNA]</scope>
    <source>
        <strain evidence="5 6">GR10-1</strain>
    </source>
</reference>
<dbReference type="CDD" id="cd07377">
    <property type="entry name" value="WHTH_GntR"/>
    <property type="match status" value="1"/>
</dbReference>
<dbReference type="Pfam" id="PF00392">
    <property type="entry name" value="GntR"/>
    <property type="match status" value="1"/>
</dbReference>